<gene>
    <name evidence="1" type="ORF">DB43_AX00040</name>
</gene>
<dbReference type="AlphaFoldDB" id="A0A0C1E3P2"/>
<sequence>MATSGQDLGFTSPNDPGFNGLTFLENLQNILFKSVPPTNTSQPAYQGMNAESTAAGKTLDSFFAQYSSGNHLPTTWADFINAFRTYNGGTNPGTTSGDAFTGFYNEYASYIGYSTGDWSSLSSVTQANIQTQFQNAFTNFINKYTYQTDGTVGSALNFMTQWHNYLTGTAALNTASSGTADLATYEQIYKAFFPNGDFASRLQSFYQDVLKFTGTDANGTNGYFIPSQQLYNWFQQIQQEYSRSTSGASGPLTPSVETSSSKKVLILDRIFALLIEMIDTLQKVASSQADRLSFLTQWQKAYTDSMNQVPTFIQGGGVSAVNQSTTSGRNARDDLNNLNSNLTETMRSNRSVISDDSKSLQTNVNQSNDAVTQQSDLTTSLIQEFSTILAAIYR</sequence>
<comment type="caution">
    <text evidence="1">The sequence shown here is derived from an EMBL/GenBank/DDBJ whole genome shotgun (WGS) entry which is preliminary data.</text>
</comment>
<dbReference type="Proteomes" id="UP000031307">
    <property type="component" value="Unassembled WGS sequence"/>
</dbReference>
<name>A0A0C1E3P2_9BACT</name>
<proteinExistence type="predicted"/>
<dbReference type="RefSeq" id="WP_006341682.1">
    <property type="nucleotide sequence ID" value="NZ_JSAM01000133.1"/>
</dbReference>
<dbReference type="EMBL" id="JSAM01000133">
    <property type="protein sequence ID" value="KIA76082.1"/>
    <property type="molecule type" value="Genomic_DNA"/>
</dbReference>
<dbReference type="OMA" id="VENYEIW"/>
<accession>A0A0C1E3P2</accession>
<evidence type="ECO:0000313" key="2">
    <source>
        <dbReference type="Proteomes" id="UP000031307"/>
    </source>
</evidence>
<protein>
    <submittedName>
        <fullName evidence="1">Uncharacterized protein</fullName>
    </submittedName>
</protein>
<organism evidence="1 2">
    <name type="scientific">Parachlamydia acanthamoebae</name>
    <dbReference type="NCBI Taxonomy" id="83552"/>
    <lineage>
        <taxon>Bacteria</taxon>
        <taxon>Pseudomonadati</taxon>
        <taxon>Chlamydiota</taxon>
        <taxon>Chlamydiia</taxon>
        <taxon>Parachlamydiales</taxon>
        <taxon>Parachlamydiaceae</taxon>
        <taxon>Parachlamydia</taxon>
    </lineage>
</organism>
<evidence type="ECO:0000313" key="1">
    <source>
        <dbReference type="EMBL" id="KIA76082.1"/>
    </source>
</evidence>
<dbReference type="PATRIC" id="fig|83552.4.peg.2807"/>
<reference evidence="1 2" key="1">
    <citation type="journal article" date="2014" name="Mol. Biol. Evol.">
        <title>Massive expansion of Ubiquitination-related gene families within the Chlamydiae.</title>
        <authorList>
            <person name="Domman D."/>
            <person name="Collingro A."/>
            <person name="Lagkouvardos I."/>
            <person name="Gehre L."/>
            <person name="Weinmaier T."/>
            <person name="Rattei T."/>
            <person name="Subtil A."/>
            <person name="Horn M."/>
        </authorList>
    </citation>
    <scope>NUCLEOTIDE SEQUENCE [LARGE SCALE GENOMIC DNA]</scope>
    <source>
        <strain evidence="1 2">OEW1</strain>
    </source>
</reference>